<comment type="subcellular location">
    <subcellularLocation>
        <location evidence="7">Nucleus</location>
    </subcellularLocation>
</comment>
<keyword evidence="7" id="KW-0227">DNA damage</keyword>
<dbReference type="PANTHER" id="PTHR24347">
    <property type="entry name" value="SERINE/THREONINE-PROTEIN KINASE"/>
    <property type="match status" value="1"/>
</dbReference>
<protein>
    <recommendedName>
        <fullName evidence="7">Serine/threonine-protein kinase RAD53</fullName>
        <ecNumber evidence="7">2.7.12.1</ecNumber>
    </recommendedName>
</protein>
<dbReference type="GO" id="GO:0030447">
    <property type="term" value="P:filamentous growth"/>
    <property type="evidence" value="ECO:0007669"/>
    <property type="project" value="UniProtKB-ARBA"/>
</dbReference>
<dbReference type="Proteomes" id="UP000292447">
    <property type="component" value="Chromosome II"/>
</dbReference>
<keyword evidence="3 7" id="KW-0808">Transferase</keyword>
<dbReference type="GO" id="GO:0005634">
    <property type="term" value="C:nucleus"/>
    <property type="evidence" value="ECO:0007669"/>
    <property type="project" value="UniProtKB-SubCell"/>
</dbReference>
<evidence type="ECO:0000256" key="8">
    <source>
        <dbReference type="PROSITE-ProRule" id="PRU10141"/>
    </source>
</evidence>
<feature type="binding site" evidence="8">
    <location>
        <position position="198"/>
    </location>
    <ligand>
        <name>ATP</name>
        <dbReference type="ChEBI" id="CHEBI:30616"/>
    </ligand>
</feature>
<dbReference type="PROSITE" id="PS50006">
    <property type="entry name" value="FHA_DOMAIN"/>
    <property type="match status" value="2"/>
</dbReference>
<evidence type="ECO:0000259" key="10">
    <source>
        <dbReference type="PROSITE" id="PS50006"/>
    </source>
</evidence>
<evidence type="ECO:0000256" key="3">
    <source>
        <dbReference type="ARBA" id="ARBA00022679"/>
    </source>
</evidence>
<dbReference type="GO" id="GO:0005524">
    <property type="term" value="F:ATP binding"/>
    <property type="evidence" value="ECO:0007669"/>
    <property type="project" value="UniProtKB-UniRule"/>
</dbReference>
<dbReference type="STRING" id="2163413.A0A4P6XKS7"/>
<dbReference type="Pfam" id="PF00498">
    <property type="entry name" value="FHA"/>
    <property type="match status" value="2"/>
</dbReference>
<evidence type="ECO:0000313" key="12">
    <source>
        <dbReference type="EMBL" id="QBM87850.1"/>
    </source>
</evidence>
<dbReference type="GO" id="GO:0004674">
    <property type="term" value="F:protein serine/threonine kinase activity"/>
    <property type="evidence" value="ECO:0007669"/>
    <property type="project" value="UniProtKB-KW"/>
</dbReference>
<dbReference type="Gene3D" id="3.30.200.20">
    <property type="entry name" value="Phosphorylase Kinase, domain 1"/>
    <property type="match status" value="1"/>
</dbReference>
<dbReference type="GO" id="GO:0004712">
    <property type="term" value="F:protein serine/threonine/tyrosine kinase activity"/>
    <property type="evidence" value="ECO:0007669"/>
    <property type="project" value="UniProtKB-EC"/>
</dbReference>
<evidence type="ECO:0000256" key="1">
    <source>
        <dbReference type="ARBA" id="ARBA00005575"/>
    </source>
</evidence>
<dbReference type="GO" id="GO:0003688">
    <property type="term" value="F:DNA replication origin binding"/>
    <property type="evidence" value="ECO:0007669"/>
    <property type="project" value="InterPro"/>
</dbReference>
<dbReference type="FunFam" id="1.10.510.10:FF:000651">
    <property type="entry name" value="Serine/threonine-protein kinase RAD53"/>
    <property type="match status" value="1"/>
</dbReference>
<feature type="region of interest" description="Disordered" evidence="9">
    <location>
        <begin position="1"/>
        <end position="24"/>
    </location>
</feature>
<evidence type="ECO:0000259" key="11">
    <source>
        <dbReference type="PROSITE" id="PS50011"/>
    </source>
</evidence>
<dbReference type="InterPro" id="IPR017441">
    <property type="entry name" value="Protein_kinase_ATP_BS"/>
</dbReference>
<gene>
    <name evidence="12" type="primary">MPUL0B10630</name>
    <name evidence="12" type="ORF">METSCH_B10630</name>
</gene>
<evidence type="ECO:0000256" key="5">
    <source>
        <dbReference type="ARBA" id="ARBA00022777"/>
    </source>
</evidence>
<keyword evidence="4 7" id="KW-0547">Nucleotide-binding</keyword>
<feature type="domain" description="FHA" evidence="10">
    <location>
        <begin position="62"/>
        <end position="113"/>
    </location>
</feature>
<comment type="function">
    <text evidence="7">Controls S-phase checkpoint as well as G1 and G2 DNA damage checkpoints. Phosphorylates proteins on serine, threonine, and tyrosine. Prevents entry into anaphase and mitotic exit after DNA damage via regulation of the Polo kinase CDC5.</text>
</comment>
<dbReference type="PROSITE" id="PS00108">
    <property type="entry name" value="PROTEIN_KINASE_ST"/>
    <property type="match status" value="1"/>
</dbReference>
<dbReference type="GO" id="GO:0009202">
    <property type="term" value="P:deoxyribonucleoside triphosphate biosynthetic process"/>
    <property type="evidence" value="ECO:0007669"/>
    <property type="project" value="InterPro"/>
</dbReference>
<keyword evidence="7" id="KW-0539">Nucleus</keyword>
<reference evidence="13" key="1">
    <citation type="submission" date="2019-03" db="EMBL/GenBank/DDBJ databases">
        <title>Snf2 controls pulcherriminic acid biosynthesis and connects pigmentation and antifungal activity of the yeast Metschnikowia pulcherrima.</title>
        <authorList>
            <person name="Gore-Lloyd D."/>
            <person name="Sumann I."/>
            <person name="Brachmann A.O."/>
            <person name="Schneeberger K."/>
            <person name="Ortiz-Merino R.A."/>
            <person name="Moreno-Beltran M."/>
            <person name="Schlaefli M."/>
            <person name="Kirner P."/>
            <person name="Santos Kron A."/>
            <person name="Wolfe K.H."/>
            <person name="Piel J."/>
            <person name="Ahrens C.H."/>
            <person name="Henk D."/>
            <person name="Freimoser F.M."/>
        </authorList>
    </citation>
    <scope>NUCLEOTIDE SEQUENCE [LARGE SCALE GENOMIC DNA]</scope>
    <source>
        <strain evidence="13">APC 1.2</strain>
    </source>
</reference>
<feature type="domain" description="FHA" evidence="10">
    <location>
        <begin position="596"/>
        <end position="660"/>
    </location>
</feature>
<dbReference type="PROSITE" id="PS50011">
    <property type="entry name" value="PROTEIN_KINASE_DOM"/>
    <property type="match status" value="1"/>
</dbReference>
<accession>A0A4P6XKS7</accession>
<dbReference type="Gene3D" id="2.60.200.20">
    <property type="match status" value="2"/>
</dbReference>
<dbReference type="GO" id="GO:0000077">
    <property type="term" value="P:DNA damage checkpoint signaling"/>
    <property type="evidence" value="ECO:0007669"/>
    <property type="project" value="InterPro"/>
</dbReference>
<dbReference type="InterPro" id="IPR000253">
    <property type="entry name" value="FHA_dom"/>
</dbReference>
<dbReference type="GO" id="GO:0006270">
    <property type="term" value="P:DNA replication initiation"/>
    <property type="evidence" value="ECO:0007669"/>
    <property type="project" value="InterPro"/>
</dbReference>
<evidence type="ECO:0000256" key="6">
    <source>
        <dbReference type="ARBA" id="ARBA00022840"/>
    </source>
</evidence>
<evidence type="ECO:0000256" key="7">
    <source>
        <dbReference type="PIRNR" id="PIRNR000661"/>
    </source>
</evidence>
<dbReference type="PROSITE" id="PS00107">
    <property type="entry name" value="PROTEIN_KINASE_ATP"/>
    <property type="match status" value="1"/>
</dbReference>
<keyword evidence="6 7" id="KW-0067">ATP-binding</keyword>
<dbReference type="Gene3D" id="1.10.510.10">
    <property type="entry name" value="Transferase(Phosphotransferase) domain 1"/>
    <property type="match status" value="1"/>
</dbReference>
<dbReference type="InterPro" id="IPR016256">
    <property type="entry name" value="Ser/Thr_kinase_Rad53"/>
</dbReference>
<dbReference type="InterPro" id="IPR008271">
    <property type="entry name" value="Ser/Thr_kinase_AS"/>
</dbReference>
<keyword evidence="7" id="KW-0131">Cell cycle</keyword>
<keyword evidence="7" id="KW-0829">Tyrosine-protein kinase</keyword>
<evidence type="ECO:0000313" key="13">
    <source>
        <dbReference type="Proteomes" id="UP000292447"/>
    </source>
</evidence>
<dbReference type="SMART" id="SM00240">
    <property type="entry name" value="FHA"/>
    <property type="match status" value="2"/>
</dbReference>
<evidence type="ECO:0000256" key="4">
    <source>
        <dbReference type="ARBA" id="ARBA00022741"/>
    </source>
</evidence>
<dbReference type="Pfam" id="PF00069">
    <property type="entry name" value="Pkinase"/>
    <property type="match status" value="1"/>
</dbReference>
<dbReference type="InterPro" id="IPR008984">
    <property type="entry name" value="SMAD_FHA_dom_sf"/>
</dbReference>
<dbReference type="EMBL" id="CP034457">
    <property type="protein sequence ID" value="QBM87850.1"/>
    <property type="molecule type" value="Genomic_DNA"/>
</dbReference>
<comment type="catalytic activity">
    <reaction evidence="7">
        <text>L-threonyl-[protein] + ATP = O-phospho-L-threonyl-[protein] + ADP + H(+)</text>
        <dbReference type="Rhea" id="RHEA:46608"/>
        <dbReference type="Rhea" id="RHEA-COMP:11060"/>
        <dbReference type="Rhea" id="RHEA-COMP:11605"/>
        <dbReference type="ChEBI" id="CHEBI:15378"/>
        <dbReference type="ChEBI" id="CHEBI:30013"/>
        <dbReference type="ChEBI" id="CHEBI:30616"/>
        <dbReference type="ChEBI" id="CHEBI:61977"/>
        <dbReference type="ChEBI" id="CHEBI:456216"/>
        <dbReference type="EC" id="2.7.12.1"/>
    </reaction>
</comment>
<dbReference type="SUPFAM" id="SSF49879">
    <property type="entry name" value="SMAD/FHA domain"/>
    <property type="match status" value="2"/>
</dbReference>
<dbReference type="EC" id="2.7.12.1" evidence="7"/>
<dbReference type="InterPro" id="IPR011009">
    <property type="entry name" value="Kinase-like_dom_sf"/>
</dbReference>
<feature type="domain" description="Protein kinase" evidence="11">
    <location>
        <begin position="169"/>
        <end position="440"/>
    </location>
</feature>
<dbReference type="FunFam" id="3.30.200.20:FF:000315">
    <property type="entry name" value="Calcium-dependent protein kinase 3"/>
    <property type="match status" value="1"/>
</dbReference>
<organism evidence="12 13">
    <name type="scientific">Metschnikowia aff. pulcherrima</name>
    <dbReference type="NCBI Taxonomy" id="2163413"/>
    <lineage>
        <taxon>Eukaryota</taxon>
        <taxon>Fungi</taxon>
        <taxon>Dikarya</taxon>
        <taxon>Ascomycota</taxon>
        <taxon>Saccharomycotina</taxon>
        <taxon>Pichiomycetes</taxon>
        <taxon>Metschnikowiaceae</taxon>
        <taxon>Metschnikowia</taxon>
    </lineage>
</organism>
<dbReference type="SMART" id="SM00220">
    <property type="entry name" value="S_TKc"/>
    <property type="match status" value="1"/>
</dbReference>
<evidence type="ECO:0000256" key="9">
    <source>
        <dbReference type="SAM" id="MobiDB-lite"/>
    </source>
</evidence>
<keyword evidence="13" id="KW-1185">Reference proteome</keyword>
<dbReference type="SUPFAM" id="SSF56112">
    <property type="entry name" value="Protein kinase-like (PK-like)"/>
    <property type="match status" value="1"/>
</dbReference>
<feature type="compositionally biased region" description="Low complexity" evidence="9">
    <location>
        <begin position="1"/>
        <end position="22"/>
    </location>
</feature>
<keyword evidence="2 7" id="KW-0723">Serine/threonine-protein kinase</keyword>
<evidence type="ECO:0000256" key="2">
    <source>
        <dbReference type="ARBA" id="ARBA00022527"/>
    </source>
</evidence>
<dbReference type="GO" id="GO:0006281">
    <property type="term" value="P:DNA repair"/>
    <property type="evidence" value="ECO:0007669"/>
    <property type="project" value="InterPro"/>
</dbReference>
<keyword evidence="5 7" id="KW-0418">Kinase</keyword>
<dbReference type="InterPro" id="IPR000719">
    <property type="entry name" value="Prot_kinase_dom"/>
</dbReference>
<comment type="similarity">
    <text evidence="1 7">Belongs to the protein kinase superfamily. CAMK Ser/Thr protein kinase family. CHEK2 subfamily.</text>
</comment>
<proteinExistence type="inferred from homology"/>
<dbReference type="AlphaFoldDB" id="A0A4P6XKS7"/>
<dbReference type="PIRSF" id="PIRSF000661">
    <property type="entry name" value="Ser/Thr_PK_RAD53"/>
    <property type="match status" value="1"/>
</dbReference>
<feature type="region of interest" description="Disordered" evidence="9">
    <location>
        <begin position="530"/>
        <end position="557"/>
    </location>
</feature>
<name>A0A4P6XKS7_9ASCO</name>
<sequence>MMEATQPTQTQPTQQAPYTQPQESQDDNHICRLICTTGQYQQFDLNKARPTSTPVQGQKKTWVFGRNSECDCVLATCSRLSNRHFKLWLSLNDDTLWIQDTSTNGTYLNGSRLVKGLNYIVSQGDEISVGVGVPKDVIRFVVLFADKYNPLNSANSSVIRDEGIYKDFIVKNETIGQGAFATVKKVIERKTGDAYAVKIINRRRAIQAGGKGAMAGVNRELDILRQLDHPNIVRLKSFYEDIENYYLVMELVPGGDLMDFVAANGAIGEDATQVITKQILDGIAYVHKLGILHRDLKPDNILIMQDDPIVVKITDFGLAKISDNATFMKTFCGTLAYVAPEVITGKYDLQALQDPDSNYSNLVDIWLLGCLVYVLLTSHLPFNGKTQAQMFQKIKLGEFLDSPLASYNVSQDGRDFLKCCLTVDPARRFNAAQALKHPWLAGVEGCVPDVGLQPSQKVLSLSQLTLQQARKIEHGIHISALSKLDDDVMMRPLENSARAAKNAEFKVPKRVVPLPQLQPVTNDNLAAAEPLHNGANTQNPRKRQHSDAGNIPNTRQRLSSIPELSVAPKDVFLTLSPLENSFLRDAIYVRQGVNPYAIGRNEACDTFINDDRMLKIHCLIHRKRHPMAGASIYESPAHCLEDLWLLDFSTNSCHVNGVRLGKYKKVQLFNGDRVDLFVDDTIHQLLSFTLEINDSTGLFNGGERAGAAFVNVIRFDASDEKLRPSIVPEPVSNGKPAAEKDAMAGFGGNFNSLLRLQRKMHEDTRSSPLKPLLLKRAHLQSDQARPMNSWG</sequence>
<dbReference type="GO" id="GO:0004713">
    <property type="term" value="F:protein tyrosine kinase activity"/>
    <property type="evidence" value="ECO:0007669"/>
    <property type="project" value="UniProtKB-KW"/>
</dbReference>